<accession>A0A1Y5EVR3</accession>
<dbReference type="InterPro" id="IPR032811">
    <property type="entry name" value="Put_conjugal_transfer"/>
</dbReference>
<evidence type="ECO:0000313" key="1">
    <source>
        <dbReference type="EMBL" id="OUR85124.1"/>
    </source>
</evidence>
<comment type="caution">
    <text evidence="1">The sequence shown here is derived from an EMBL/GenBank/DDBJ whole genome shotgun (WGS) entry which is preliminary data.</text>
</comment>
<evidence type="ECO:0008006" key="3">
    <source>
        <dbReference type="Google" id="ProtNLM"/>
    </source>
</evidence>
<dbReference type="AlphaFoldDB" id="A0A1Y5EVR3"/>
<proteinExistence type="predicted"/>
<name>A0A1Y5EVR3_COLPS</name>
<protein>
    <recommendedName>
        <fullName evidence="3">Plasmid transfer protein</fullName>
    </recommendedName>
</protein>
<gene>
    <name evidence="1" type="ORF">A9Q75_00020</name>
</gene>
<dbReference type="Pfam" id="PF13729">
    <property type="entry name" value="TraF_2"/>
    <property type="match status" value="1"/>
</dbReference>
<reference evidence="2" key="1">
    <citation type="journal article" date="2017" name="Proc. Natl. Acad. Sci. U.S.A.">
        <title>Simulation of Deepwater Horizon oil plume reveals substrate specialization within a complex community of hydrocarbon degraders.</title>
        <authorList>
            <person name="Hu P."/>
            <person name="Dubinsky E.A."/>
            <person name="Probst A.J."/>
            <person name="Wang J."/>
            <person name="Sieber C.M.K."/>
            <person name="Tom L.M."/>
            <person name="Gardinali P."/>
            <person name="Banfield J.F."/>
            <person name="Atlas R.M."/>
            <person name="Andersen G.L."/>
        </authorList>
    </citation>
    <scope>NUCLEOTIDE SEQUENCE [LARGE SCALE GENOMIC DNA]</scope>
</reference>
<dbReference type="Proteomes" id="UP000243053">
    <property type="component" value="Unassembled WGS sequence"/>
</dbReference>
<dbReference type="EMBL" id="MAAF01000002">
    <property type="protein sequence ID" value="OUR85124.1"/>
    <property type="molecule type" value="Genomic_DNA"/>
</dbReference>
<organism evidence="1 2">
    <name type="scientific">Colwellia psychrerythraea</name>
    <name type="common">Vibrio psychroerythus</name>
    <dbReference type="NCBI Taxonomy" id="28229"/>
    <lineage>
        <taxon>Bacteria</taxon>
        <taxon>Pseudomonadati</taxon>
        <taxon>Pseudomonadota</taxon>
        <taxon>Gammaproteobacteria</taxon>
        <taxon>Alteromonadales</taxon>
        <taxon>Colwelliaceae</taxon>
        <taxon>Colwellia</taxon>
    </lineage>
</organism>
<evidence type="ECO:0000313" key="2">
    <source>
        <dbReference type="Proteomes" id="UP000243053"/>
    </source>
</evidence>
<sequence length="502" mass="55734">MPFFLLKPLKKYFLETTVKRDSLAAVITFLSLSALSDFAWADIQPRSASLNYSQKSLSNAGNPAAAALIVARKDPHVMTGGSIEIGGGIEFGNLDELFYKIDELSLLFNPPSEGDNGTGIELPPTPENPIRNYTWEDLFNEYPELEDRLDIVKTKVVTTAGLLALIAVEGYGKAEATSEASFVLNENLFGGTLLFGMAYKGNSKAIGIFEEITLDSDYARAQLKTIPDFDESDPIQELDLSGGITLFYDPANKRVKMSVENDSLLLVKATKIAQFSLSYSRNAIHSDAGDLYWGIKPIFYRVGLTHANTRIGDITDTEDLFDDIKNADFIYENGFDIDLGLVWAAEHYQLGASVNSIFEHSYKFPDFDRASFTSLKILSQLNKQSVYTMERQLKLEAGVFTDQRHWSLNVELDANSVEDPMHDDYQWFTLTAGYAADSWWLPSARLGFSRNLAGSKLAYINAGVTVMKFINIDVATTLDTVTLDGSKTLRGANLRLGVQFDY</sequence>